<feature type="domain" description="AB hydrolase-1" evidence="8">
    <location>
        <begin position="117"/>
        <end position="401"/>
    </location>
</feature>
<dbReference type="Pfam" id="PF00561">
    <property type="entry name" value="Abhydrolase_1"/>
    <property type="match status" value="1"/>
</dbReference>
<evidence type="ECO:0000313" key="10">
    <source>
        <dbReference type="RefSeq" id="XP_034235843.1"/>
    </source>
</evidence>
<dbReference type="InterPro" id="IPR000073">
    <property type="entry name" value="AB_hydrolase_1"/>
</dbReference>
<evidence type="ECO:0000256" key="3">
    <source>
        <dbReference type="ARBA" id="ARBA00022801"/>
    </source>
</evidence>
<dbReference type="InterPro" id="IPR029058">
    <property type="entry name" value="AB_hydrolase_fold"/>
</dbReference>
<evidence type="ECO:0000256" key="1">
    <source>
        <dbReference type="ARBA" id="ARBA00010701"/>
    </source>
</evidence>
<dbReference type="FunFam" id="3.40.50.1820:FF:000057">
    <property type="entry name" value="Lipase"/>
    <property type="match status" value="1"/>
</dbReference>
<keyword evidence="5" id="KW-0443">Lipid metabolism</keyword>
<keyword evidence="4" id="KW-0442">Lipid degradation</keyword>
<dbReference type="OrthoDB" id="6130531at2759"/>
<evidence type="ECO:0000259" key="8">
    <source>
        <dbReference type="Pfam" id="PF00561"/>
    </source>
</evidence>
<dbReference type="GeneID" id="117642110"/>
<sequence>MPITPTVAVLAAVVLSVCPQQSVGQFDSAALAEQFRAQLLTVFTGSAGARSSLHRQLAAMPRLGRRSPPVPEPPPETTALCRQSGHANCELHTVRSEDGYLLKVVRIPAAAGAVPALLLHGDLASSDSWMMRKDKSNLGTVLNAAGYDVWVANFRGSTHGRGHASLNTTDPRFWNFSWHEMGVYDIPAFVDYILAHTKAPTLHLVGHSMASSAALVTLSVRPEYNAKIRLASFMSPSIRFRRGIIRGTSDLTFRFFRNNVEDFLGRNDFVEIWHRSATLHAIGDIFCMDDSPLIALCYRMFEEVLGKSSPDQRLPDYLATFGAYHPAGTSFRCIEHFGVINLGRFRPFGKGVNDPNPPADYNLTAVSAPVALYYSTTDGLIDPKDVDRLARLLPKVHDKYLVPHKRFNHVDFMWAKDARSLVYNKILSNMKELDSKLLNKNAID</sequence>
<keyword evidence="9" id="KW-1185">Reference proteome</keyword>
<dbReference type="SUPFAM" id="SSF53474">
    <property type="entry name" value="alpha/beta-Hydrolases"/>
    <property type="match status" value="1"/>
</dbReference>
<evidence type="ECO:0000256" key="5">
    <source>
        <dbReference type="ARBA" id="ARBA00023098"/>
    </source>
</evidence>
<dbReference type="Proteomes" id="UP000515158">
    <property type="component" value="Unplaced"/>
</dbReference>
<evidence type="ECO:0000256" key="2">
    <source>
        <dbReference type="ARBA" id="ARBA00022729"/>
    </source>
</evidence>
<evidence type="ECO:0000256" key="6">
    <source>
        <dbReference type="ARBA" id="ARBA00023180"/>
    </source>
</evidence>
<dbReference type="KEGG" id="tpal:117642110"/>
<keyword evidence="6" id="KW-0325">Glycoprotein</keyword>
<name>A0A6P8Y886_THRPL</name>
<evidence type="ECO:0000313" key="9">
    <source>
        <dbReference type="Proteomes" id="UP000515158"/>
    </source>
</evidence>
<proteinExistence type="inferred from homology"/>
<organism evidence="10">
    <name type="scientific">Thrips palmi</name>
    <name type="common">Melon thrips</name>
    <dbReference type="NCBI Taxonomy" id="161013"/>
    <lineage>
        <taxon>Eukaryota</taxon>
        <taxon>Metazoa</taxon>
        <taxon>Ecdysozoa</taxon>
        <taxon>Arthropoda</taxon>
        <taxon>Hexapoda</taxon>
        <taxon>Insecta</taxon>
        <taxon>Pterygota</taxon>
        <taxon>Neoptera</taxon>
        <taxon>Paraneoptera</taxon>
        <taxon>Thysanoptera</taxon>
        <taxon>Terebrantia</taxon>
        <taxon>Thripoidea</taxon>
        <taxon>Thripidae</taxon>
        <taxon>Thrips</taxon>
    </lineage>
</organism>
<dbReference type="AlphaFoldDB" id="A0A6P8Y886"/>
<dbReference type="GO" id="GO:0016042">
    <property type="term" value="P:lipid catabolic process"/>
    <property type="evidence" value="ECO:0007669"/>
    <property type="project" value="UniProtKB-KW"/>
</dbReference>
<dbReference type="Gene3D" id="3.40.50.1820">
    <property type="entry name" value="alpha/beta hydrolase"/>
    <property type="match status" value="1"/>
</dbReference>
<reference evidence="10" key="1">
    <citation type="submission" date="2025-08" db="UniProtKB">
        <authorList>
            <consortium name="RefSeq"/>
        </authorList>
    </citation>
    <scope>IDENTIFICATION</scope>
    <source>
        <tissue evidence="10">Total insect</tissue>
    </source>
</reference>
<feature type="signal peptide" evidence="7">
    <location>
        <begin position="1"/>
        <end position="24"/>
    </location>
</feature>
<accession>A0A6P8Y886</accession>
<dbReference type="RefSeq" id="XP_034235843.1">
    <property type="nucleotide sequence ID" value="XM_034379952.1"/>
</dbReference>
<evidence type="ECO:0000256" key="7">
    <source>
        <dbReference type="SAM" id="SignalP"/>
    </source>
</evidence>
<comment type="similarity">
    <text evidence="1">Belongs to the AB hydrolase superfamily. Lipase family.</text>
</comment>
<dbReference type="PANTHER" id="PTHR11005">
    <property type="entry name" value="LYSOSOMAL ACID LIPASE-RELATED"/>
    <property type="match status" value="1"/>
</dbReference>
<gene>
    <name evidence="10" type="primary">LOC117642110</name>
</gene>
<feature type="chain" id="PRO_5027744596" evidence="7">
    <location>
        <begin position="25"/>
        <end position="444"/>
    </location>
</feature>
<evidence type="ECO:0000256" key="4">
    <source>
        <dbReference type="ARBA" id="ARBA00022963"/>
    </source>
</evidence>
<dbReference type="InParanoid" id="A0A6P8Y886"/>
<protein>
    <submittedName>
        <fullName evidence="10">Lipase 3-like</fullName>
    </submittedName>
</protein>
<dbReference type="GO" id="GO:0016787">
    <property type="term" value="F:hydrolase activity"/>
    <property type="evidence" value="ECO:0007669"/>
    <property type="project" value="UniProtKB-KW"/>
</dbReference>
<keyword evidence="2 7" id="KW-0732">Signal</keyword>
<keyword evidence="3" id="KW-0378">Hydrolase</keyword>